<dbReference type="GO" id="GO:0005634">
    <property type="term" value="C:nucleus"/>
    <property type="evidence" value="ECO:0007669"/>
    <property type="project" value="TreeGrafter"/>
</dbReference>
<keyword evidence="1" id="KW-0479">Metal-binding</keyword>
<dbReference type="PANTHER" id="PTHR10593">
    <property type="entry name" value="SERINE/THREONINE-PROTEIN KINASE RIO"/>
    <property type="match status" value="1"/>
</dbReference>
<dbReference type="Gramene" id="KJB50142">
    <property type="protein sequence ID" value="KJB50142"/>
    <property type="gene ID" value="B456_008G155300"/>
</dbReference>
<evidence type="ECO:0000256" key="8">
    <source>
        <dbReference type="PROSITE-ProRule" id="PRU00042"/>
    </source>
</evidence>
<evidence type="ECO:0000313" key="11">
    <source>
        <dbReference type="Proteomes" id="UP000032304"/>
    </source>
</evidence>
<evidence type="ECO:0000256" key="6">
    <source>
        <dbReference type="ARBA" id="ARBA00023125"/>
    </source>
</evidence>
<dbReference type="STRING" id="29730.A0A0D2PVM3"/>
<name>A0A0D2PVM3_GOSRA</name>
<dbReference type="Pfam" id="PF22992">
    <property type="entry name" value="C2CH-4th_BIRD-IDD"/>
    <property type="match status" value="1"/>
</dbReference>
<dbReference type="Gene3D" id="3.30.160.60">
    <property type="entry name" value="Classic Zinc Finger"/>
    <property type="match status" value="2"/>
</dbReference>
<protein>
    <recommendedName>
        <fullName evidence="9">C2H2-type domain-containing protein</fullName>
    </recommendedName>
</protein>
<dbReference type="PANTHER" id="PTHR10593:SF241">
    <property type="entry name" value="ZINC FINGER PROTEIN MAGPIE-LIKE"/>
    <property type="match status" value="1"/>
</dbReference>
<dbReference type="Proteomes" id="UP000032304">
    <property type="component" value="Chromosome 8"/>
</dbReference>
<keyword evidence="4" id="KW-0862">Zinc</keyword>
<evidence type="ECO:0000256" key="7">
    <source>
        <dbReference type="ARBA" id="ARBA00023163"/>
    </source>
</evidence>
<dbReference type="Pfam" id="PF00096">
    <property type="entry name" value="zf-C2H2"/>
    <property type="match status" value="1"/>
</dbReference>
<dbReference type="PROSITE" id="PS00028">
    <property type="entry name" value="ZINC_FINGER_C2H2_1"/>
    <property type="match status" value="1"/>
</dbReference>
<evidence type="ECO:0000256" key="1">
    <source>
        <dbReference type="ARBA" id="ARBA00022723"/>
    </source>
</evidence>
<dbReference type="InterPro" id="IPR013087">
    <property type="entry name" value="Znf_C2H2_type"/>
</dbReference>
<dbReference type="GO" id="GO:0003677">
    <property type="term" value="F:DNA binding"/>
    <property type="evidence" value="ECO:0007669"/>
    <property type="project" value="UniProtKB-KW"/>
</dbReference>
<dbReference type="GO" id="GO:0003700">
    <property type="term" value="F:DNA-binding transcription factor activity"/>
    <property type="evidence" value="ECO:0007669"/>
    <property type="project" value="TreeGrafter"/>
</dbReference>
<reference evidence="10 11" key="1">
    <citation type="journal article" date="2012" name="Nature">
        <title>Repeated polyploidization of Gossypium genomes and the evolution of spinnable cotton fibres.</title>
        <authorList>
            <person name="Paterson A.H."/>
            <person name="Wendel J.F."/>
            <person name="Gundlach H."/>
            <person name="Guo H."/>
            <person name="Jenkins J."/>
            <person name="Jin D."/>
            <person name="Llewellyn D."/>
            <person name="Showmaker K.C."/>
            <person name="Shu S."/>
            <person name="Udall J."/>
            <person name="Yoo M.J."/>
            <person name="Byers R."/>
            <person name="Chen W."/>
            <person name="Doron-Faigenboim A."/>
            <person name="Duke M.V."/>
            <person name="Gong L."/>
            <person name="Grimwood J."/>
            <person name="Grover C."/>
            <person name="Grupp K."/>
            <person name="Hu G."/>
            <person name="Lee T.H."/>
            <person name="Li J."/>
            <person name="Lin L."/>
            <person name="Liu T."/>
            <person name="Marler B.S."/>
            <person name="Page J.T."/>
            <person name="Roberts A.W."/>
            <person name="Romanel E."/>
            <person name="Sanders W.S."/>
            <person name="Szadkowski E."/>
            <person name="Tan X."/>
            <person name="Tang H."/>
            <person name="Xu C."/>
            <person name="Wang J."/>
            <person name="Wang Z."/>
            <person name="Zhang D."/>
            <person name="Zhang L."/>
            <person name="Ashrafi H."/>
            <person name="Bedon F."/>
            <person name="Bowers J.E."/>
            <person name="Brubaker C.L."/>
            <person name="Chee P.W."/>
            <person name="Das S."/>
            <person name="Gingle A.R."/>
            <person name="Haigler C.H."/>
            <person name="Harker D."/>
            <person name="Hoffmann L.V."/>
            <person name="Hovav R."/>
            <person name="Jones D.C."/>
            <person name="Lemke C."/>
            <person name="Mansoor S."/>
            <person name="ur Rahman M."/>
            <person name="Rainville L.N."/>
            <person name="Rambani A."/>
            <person name="Reddy U.K."/>
            <person name="Rong J.K."/>
            <person name="Saranga Y."/>
            <person name="Scheffler B.E."/>
            <person name="Scheffler J.A."/>
            <person name="Stelly D.M."/>
            <person name="Triplett B.A."/>
            <person name="Van Deynze A."/>
            <person name="Vaslin M.F."/>
            <person name="Waghmare V.N."/>
            <person name="Walford S.A."/>
            <person name="Wright R.J."/>
            <person name="Zaki E.A."/>
            <person name="Zhang T."/>
            <person name="Dennis E.S."/>
            <person name="Mayer K.F."/>
            <person name="Peterson D.G."/>
            <person name="Rokhsar D.S."/>
            <person name="Wang X."/>
            <person name="Schmutz J."/>
        </authorList>
    </citation>
    <scope>NUCLEOTIDE SEQUENCE [LARGE SCALE GENOMIC DNA]</scope>
</reference>
<proteinExistence type="predicted"/>
<dbReference type="InterPro" id="IPR031140">
    <property type="entry name" value="IDD1-16"/>
</dbReference>
<keyword evidence="6" id="KW-0238">DNA-binding</keyword>
<accession>A0A0D2PVM3</accession>
<feature type="domain" description="C2H2-type" evidence="9">
    <location>
        <begin position="111"/>
        <end position="133"/>
    </location>
</feature>
<keyword evidence="11" id="KW-1185">Reference proteome</keyword>
<dbReference type="GO" id="GO:0008270">
    <property type="term" value="F:zinc ion binding"/>
    <property type="evidence" value="ECO:0007669"/>
    <property type="project" value="UniProtKB-KW"/>
</dbReference>
<keyword evidence="2" id="KW-0677">Repeat</keyword>
<keyword evidence="3 8" id="KW-0863">Zinc-finger</keyword>
<dbReference type="SUPFAM" id="SSF57667">
    <property type="entry name" value="beta-beta-alpha zinc fingers"/>
    <property type="match status" value="1"/>
</dbReference>
<dbReference type="InterPro" id="IPR055186">
    <property type="entry name" value="C2H2-2nd_BIRD-IDD"/>
</dbReference>
<dbReference type="Pfam" id="PF22995">
    <property type="entry name" value="C2CH-3rd_BIRD-IDD"/>
    <property type="match status" value="1"/>
</dbReference>
<dbReference type="AlphaFoldDB" id="A0A0D2PVM3"/>
<evidence type="ECO:0000313" key="10">
    <source>
        <dbReference type="EMBL" id="KJB50142.1"/>
    </source>
</evidence>
<sequence>MTITAWQYKNYANKTEIIFGFPMLAEPNLILELTEKMTEESISDVFVINPIPGSNPPVAKKKRNLPGTPVIFVNLMTKCCLRFPHMIWVIADPEAEVIALSPKTLMATNRFLCEICGKGFQRDQNLQLHRRGHNLPWKLKQRSTKEVRKRVYVCPEKTCVHHHPSRALGDLTGIKKHFCRKHGEKKWKCDKCSKQYAVQSDWKAHSKTCGTREYKCDCGTLFSRRDSFITHRAFCDALAEETARVNAASSMHSNINHLMGNQIGPPMAQHFPPIFKPISSNNVTIDQTSCGLSLWMGQASQFHDSIPKSLQEIHQFGSVISGSIYSDPLVSISNPPASGYHLNWVLGNKVSPSHAEELTSTSLPLNNVKENGARLVSVPSLFSTQKLHSHQTTSANMSATALLQKAAQIGATSTDTSFLGSLGTKCSISQIQEGNKYSGLYVSNTPPTSFGSDLENSANDISNLNQLQMQPAKRQRLQNEDSSGGQTRDFLGVGVLPICHPSSINGWT</sequence>
<dbReference type="EMBL" id="CM001747">
    <property type="protein sequence ID" value="KJB50142.1"/>
    <property type="molecule type" value="Genomic_DNA"/>
</dbReference>
<gene>
    <name evidence="10" type="ORF">B456_008G155300</name>
</gene>
<dbReference type="OMA" id="APQEDYN"/>
<keyword evidence="5" id="KW-0805">Transcription regulation</keyword>
<organism evidence="10 11">
    <name type="scientific">Gossypium raimondii</name>
    <name type="common">Peruvian cotton</name>
    <name type="synonym">Gossypium klotzschianum subsp. raimondii</name>
    <dbReference type="NCBI Taxonomy" id="29730"/>
    <lineage>
        <taxon>Eukaryota</taxon>
        <taxon>Viridiplantae</taxon>
        <taxon>Streptophyta</taxon>
        <taxon>Embryophyta</taxon>
        <taxon>Tracheophyta</taxon>
        <taxon>Spermatophyta</taxon>
        <taxon>Magnoliopsida</taxon>
        <taxon>eudicotyledons</taxon>
        <taxon>Gunneridae</taxon>
        <taxon>Pentapetalae</taxon>
        <taxon>rosids</taxon>
        <taxon>malvids</taxon>
        <taxon>Malvales</taxon>
        <taxon>Malvaceae</taxon>
        <taxon>Malvoideae</taxon>
        <taxon>Gossypium</taxon>
    </lineage>
</organism>
<dbReference type="Pfam" id="PF22996">
    <property type="entry name" value="C2H2-2nd_BIRD-IDD"/>
    <property type="match status" value="1"/>
</dbReference>
<evidence type="ECO:0000259" key="9">
    <source>
        <dbReference type="PROSITE" id="PS50157"/>
    </source>
</evidence>
<evidence type="ECO:0000256" key="4">
    <source>
        <dbReference type="ARBA" id="ARBA00022833"/>
    </source>
</evidence>
<dbReference type="InterPro" id="IPR055185">
    <property type="entry name" value="C2CH-4th_BIRD-IDD"/>
</dbReference>
<evidence type="ECO:0000256" key="2">
    <source>
        <dbReference type="ARBA" id="ARBA00022737"/>
    </source>
</evidence>
<evidence type="ECO:0000256" key="3">
    <source>
        <dbReference type="ARBA" id="ARBA00022771"/>
    </source>
</evidence>
<dbReference type="FunFam" id="3.30.160.60:FF:000554">
    <property type="entry name" value="protein indeterminate-domain 12-like"/>
    <property type="match status" value="1"/>
</dbReference>
<dbReference type="PROSITE" id="PS50157">
    <property type="entry name" value="ZINC_FINGER_C2H2_2"/>
    <property type="match status" value="1"/>
</dbReference>
<dbReference type="InterPro" id="IPR055187">
    <property type="entry name" value="C2CH-3rd_BIRD-IDD"/>
</dbReference>
<dbReference type="FunFam" id="3.30.160.60:FF:000131">
    <property type="entry name" value="protein indeterminate-domain 5, chloroplastic-like"/>
    <property type="match status" value="1"/>
</dbReference>
<dbReference type="InterPro" id="IPR036236">
    <property type="entry name" value="Znf_C2H2_sf"/>
</dbReference>
<evidence type="ECO:0000256" key="5">
    <source>
        <dbReference type="ARBA" id="ARBA00023015"/>
    </source>
</evidence>
<keyword evidence="7" id="KW-0804">Transcription</keyword>
<dbReference type="eggNOG" id="KOG1721">
    <property type="taxonomic scope" value="Eukaryota"/>
</dbReference>